<name>A0ABR3W439_9PEZI</name>
<accession>A0ABR3W439</accession>
<evidence type="ECO:0000256" key="1">
    <source>
        <dbReference type="SAM" id="SignalP"/>
    </source>
</evidence>
<gene>
    <name evidence="2" type="ORF">Daus18300_012134</name>
</gene>
<feature type="chain" id="PRO_5046577619" evidence="1">
    <location>
        <begin position="30"/>
        <end position="307"/>
    </location>
</feature>
<dbReference type="Proteomes" id="UP001583177">
    <property type="component" value="Unassembled WGS sequence"/>
</dbReference>
<reference evidence="2 3" key="1">
    <citation type="journal article" date="2024" name="IMA Fungus">
        <title>IMA Genome - F19 : A genome assembly and annotation guide to empower mycologists, including annotated draft genome sequences of Ceratocystis pirilliformis, Diaporthe australafricana, Fusarium ophioides, Paecilomyces lecythidis, and Sporothrix stenoceras.</title>
        <authorList>
            <person name="Aylward J."/>
            <person name="Wilson A.M."/>
            <person name="Visagie C.M."/>
            <person name="Spraker J."/>
            <person name="Barnes I."/>
            <person name="Buitendag C."/>
            <person name="Ceriani C."/>
            <person name="Del Mar Angel L."/>
            <person name="du Plessis D."/>
            <person name="Fuchs T."/>
            <person name="Gasser K."/>
            <person name="Kramer D."/>
            <person name="Li W."/>
            <person name="Munsamy K."/>
            <person name="Piso A."/>
            <person name="Price J.L."/>
            <person name="Sonnekus B."/>
            <person name="Thomas C."/>
            <person name="van der Nest A."/>
            <person name="van Dijk A."/>
            <person name="van Heerden A."/>
            <person name="van Vuuren N."/>
            <person name="Yilmaz N."/>
            <person name="Duong T.A."/>
            <person name="van der Merwe N.A."/>
            <person name="Wingfield M.J."/>
            <person name="Wingfield B.D."/>
        </authorList>
    </citation>
    <scope>NUCLEOTIDE SEQUENCE [LARGE SCALE GENOMIC DNA]</scope>
    <source>
        <strain evidence="2 3">CMW 18300</strain>
    </source>
</reference>
<keyword evidence="3" id="KW-1185">Reference proteome</keyword>
<keyword evidence="1" id="KW-0732">Signal</keyword>
<sequence>MMWLNKQSNWSLNFHTLFLLFTLILNVAAQAPVLGVTLDTAARDDAERIIYSSKLTFTEDTGTLFSDAQIYGLARLGFEEMRTKYEADGVHQHEQPVMMAAVAVGNSVYITSNIKGGPYFYAYTDTRLKPEVTLALERCTTSLEQNRGVPVSGQHRTKASCAEIAALHEYYLDPDVSDADRQTRPATRMAAFGQPGGVGKMQPQAACGGPETVVDGHMTWGCKQFMSEEQINVPKKPARTSSEMNLPNPFPEFTATQVSFVCPGRAGRRLSEDPPASSAPTSTATVVVTQTSSSAATSSTAVILNKT</sequence>
<evidence type="ECO:0000313" key="3">
    <source>
        <dbReference type="Proteomes" id="UP001583177"/>
    </source>
</evidence>
<evidence type="ECO:0000313" key="2">
    <source>
        <dbReference type="EMBL" id="KAL1852536.1"/>
    </source>
</evidence>
<comment type="caution">
    <text evidence="2">The sequence shown here is derived from an EMBL/GenBank/DDBJ whole genome shotgun (WGS) entry which is preliminary data.</text>
</comment>
<proteinExistence type="predicted"/>
<dbReference type="EMBL" id="JAWRVE010000158">
    <property type="protein sequence ID" value="KAL1852536.1"/>
    <property type="molecule type" value="Genomic_DNA"/>
</dbReference>
<feature type="signal peptide" evidence="1">
    <location>
        <begin position="1"/>
        <end position="29"/>
    </location>
</feature>
<protein>
    <submittedName>
        <fullName evidence="2">Uncharacterized protein</fullName>
    </submittedName>
</protein>
<organism evidence="2 3">
    <name type="scientific">Diaporthe australafricana</name>
    <dbReference type="NCBI Taxonomy" id="127596"/>
    <lineage>
        <taxon>Eukaryota</taxon>
        <taxon>Fungi</taxon>
        <taxon>Dikarya</taxon>
        <taxon>Ascomycota</taxon>
        <taxon>Pezizomycotina</taxon>
        <taxon>Sordariomycetes</taxon>
        <taxon>Sordariomycetidae</taxon>
        <taxon>Diaporthales</taxon>
        <taxon>Diaporthaceae</taxon>
        <taxon>Diaporthe</taxon>
    </lineage>
</organism>